<keyword evidence="9" id="KW-1185">Reference proteome</keyword>
<evidence type="ECO:0000256" key="7">
    <source>
        <dbReference type="SAM" id="Phobius"/>
    </source>
</evidence>
<evidence type="ECO:0000313" key="8">
    <source>
        <dbReference type="EMBL" id="MBU5436491.1"/>
    </source>
</evidence>
<feature type="transmembrane region" description="Helical" evidence="7">
    <location>
        <begin position="295"/>
        <end position="320"/>
    </location>
</feature>
<name>A0ABS6E1P1_9FIRM</name>
<protein>
    <submittedName>
        <fullName evidence="8">Permease</fullName>
    </submittedName>
</protein>
<feature type="transmembrane region" description="Helical" evidence="7">
    <location>
        <begin position="134"/>
        <end position="153"/>
    </location>
</feature>
<keyword evidence="3" id="KW-1003">Cell membrane</keyword>
<feature type="transmembrane region" description="Helical" evidence="7">
    <location>
        <begin position="199"/>
        <end position="217"/>
    </location>
</feature>
<dbReference type="InterPro" id="IPR005524">
    <property type="entry name" value="DUF318"/>
</dbReference>
<keyword evidence="4 7" id="KW-0812">Transmembrane</keyword>
<feature type="transmembrane region" description="Helical" evidence="7">
    <location>
        <begin position="229"/>
        <end position="246"/>
    </location>
</feature>
<dbReference type="EMBL" id="JAHLPM010000001">
    <property type="protein sequence ID" value="MBU5436491.1"/>
    <property type="molecule type" value="Genomic_DNA"/>
</dbReference>
<keyword evidence="5 7" id="KW-1133">Transmembrane helix</keyword>
<evidence type="ECO:0000256" key="1">
    <source>
        <dbReference type="ARBA" id="ARBA00004651"/>
    </source>
</evidence>
<dbReference type="PANTHER" id="PTHR42775">
    <property type="entry name" value="PERMEASE RV2963-RELATED"/>
    <property type="match status" value="1"/>
</dbReference>
<feature type="transmembrane region" description="Helical" evidence="7">
    <location>
        <begin position="258"/>
        <end position="283"/>
    </location>
</feature>
<dbReference type="InterPro" id="IPR053166">
    <property type="entry name" value="UPF0718_permease"/>
</dbReference>
<evidence type="ECO:0000313" key="9">
    <source>
        <dbReference type="Proteomes" id="UP000749471"/>
    </source>
</evidence>
<feature type="transmembrane region" description="Helical" evidence="7">
    <location>
        <begin position="102"/>
        <end position="127"/>
    </location>
</feature>
<evidence type="ECO:0000256" key="5">
    <source>
        <dbReference type="ARBA" id="ARBA00022989"/>
    </source>
</evidence>
<comment type="caution">
    <text evidence="8">The sequence shown here is derived from an EMBL/GenBank/DDBJ whole genome shotgun (WGS) entry which is preliminary data.</text>
</comment>
<keyword evidence="6 7" id="KW-0472">Membrane</keyword>
<comment type="similarity">
    <text evidence="2">Belongs to the UPF0718 family.</text>
</comment>
<organism evidence="8 9">
    <name type="scientific">Tissierella simiarum</name>
    <dbReference type="NCBI Taxonomy" id="2841534"/>
    <lineage>
        <taxon>Bacteria</taxon>
        <taxon>Bacillati</taxon>
        <taxon>Bacillota</taxon>
        <taxon>Tissierellia</taxon>
        <taxon>Tissierellales</taxon>
        <taxon>Tissierellaceae</taxon>
        <taxon>Tissierella</taxon>
    </lineage>
</organism>
<comment type="subcellular location">
    <subcellularLocation>
        <location evidence="1">Cell membrane</location>
        <topology evidence="1">Multi-pass membrane protein</topology>
    </subcellularLocation>
</comment>
<feature type="transmembrane region" description="Helical" evidence="7">
    <location>
        <begin position="73"/>
        <end position="96"/>
    </location>
</feature>
<feature type="transmembrane region" description="Helical" evidence="7">
    <location>
        <begin position="30"/>
        <end position="52"/>
    </location>
</feature>
<evidence type="ECO:0000256" key="2">
    <source>
        <dbReference type="ARBA" id="ARBA00006386"/>
    </source>
</evidence>
<dbReference type="PANTHER" id="PTHR42775:SF1">
    <property type="entry name" value="PERMEASE RV2963-RELATED"/>
    <property type="match status" value="1"/>
</dbReference>
<evidence type="ECO:0000256" key="3">
    <source>
        <dbReference type="ARBA" id="ARBA00022475"/>
    </source>
</evidence>
<dbReference type="Proteomes" id="UP000749471">
    <property type="component" value="Unassembled WGS sequence"/>
</dbReference>
<dbReference type="Pfam" id="PF03773">
    <property type="entry name" value="ArsP_1"/>
    <property type="match status" value="1"/>
</dbReference>
<sequence>MEWLFNLIKLLVEKIFGMSIESRIGGSIHFFIYDTIKIFILLTVLIYGISYIQSYFPPEKTKKILGKFKGLKGNIIGALLGTVTPFCSCSSIPIFIGFTSAGLPLGITFSFLISSPLVDLASIVMLISFFGAKIAIAYVIVGLILAVVGGTIIDKLHMEEYVESYVFGIQSADVELGEMTKEERHKFAKAQVKDIIGRVWIYVLAGVGIGAAIHNWIPQSVIERIIGKDNPFAVILATAVGIPMYADIFGTLPIAEALFGKGVGIGTVLSFMMGVTALSLPSIIMLSKVVKKKLLILFISLVSIGIIIIGYFFNIFQYIFI</sequence>
<accession>A0ABS6E1P1</accession>
<evidence type="ECO:0000256" key="6">
    <source>
        <dbReference type="ARBA" id="ARBA00023136"/>
    </source>
</evidence>
<reference evidence="8 9" key="1">
    <citation type="submission" date="2021-06" db="EMBL/GenBank/DDBJ databases">
        <authorList>
            <person name="Sun Q."/>
            <person name="Li D."/>
        </authorList>
    </citation>
    <scope>NUCLEOTIDE SEQUENCE [LARGE SCALE GENOMIC DNA]</scope>
    <source>
        <strain evidence="8 9">MSJ-40</strain>
    </source>
</reference>
<proteinExistence type="inferred from homology"/>
<gene>
    <name evidence="8" type="ORF">KQI42_00645</name>
</gene>
<evidence type="ECO:0000256" key="4">
    <source>
        <dbReference type="ARBA" id="ARBA00022692"/>
    </source>
</evidence>